<dbReference type="AlphaFoldDB" id="A0A370HCL8"/>
<gene>
    <name evidence="2" type="ORF">DFR68_102259</name>
</gene>
<reference evidence="2 3" key="1">
    <citation type="submission" date="2018-07" db="EMBL/GenBank/DDBJ databases">
        <title>Genomic Encyclopedia of Type Strains, Phase IV (KMG-IV): sequencing the most valuable type-strain genomes for metagenomic binning, comparative biology and taxonomic classification.</title>
        <authorList>
            <person name="Goeker M."/>
        </authorList>
    </citation>
    <scope>NUCLEOTIDE SEQUENCE [LARGE SCALE GENOMIC DNA]</scope>
    <source>
        <strain evidence="2 3">DSM 44952</strain>
    </source>
</reference>
<dbReference type="Proteomes" id="UP000255355">
    <property type="component" value="Unassembled WGS sequence"/>
</dbReference>
<feature type="transmembrane region" description="Helical" evidence="1">
    <location>
        <begin position="163"/>
        <end position="184"/>
    </location>
</feature>
<sequence>MEGILDQIRTNPLAAMIAACEVGFWVLLAAGLAARYLLRLRRVSNVLLISTPLLDLALLIVTVFDLGRGSTATAAHGLGAAYLGFSIAFGHSTIRWVDQRVNHRFAGGPPPVKPPPSGDPGRVPYEWREWGKCLLAWAIACTVMLLLVFVVGSPGRTEQLWTWMGRLTTVLLIWLAVGPLWATFTPRRASSGQS</sequence>
<feature type="transmembrane region" description="Helical" evidence="1">
    <location>
        <begin position="12"/>
        <end position="34"/>
    </location>
</feature>
<proteinExistence type="predicted"/>
<feature type="transmembrane region" description="Helical" evidence="1">
    <location>
        <begin position="134"/>
        <end position="151"/>
    </location>
</feature>
<evidence type="ECO:0000256" key="1">
    <source>
        <dbReference type="SAM" id="Phobius"/>
    </source>
</evidence>
<protein>
    <recommendedName>
        <fullName evidence="4">Membrane protein YmcC</fullName>
    </recommendedName>
</protein>
<evidence type="ECO:0008006" key="4">
    <source>
        <dbReference type="Google" id="ProtNLM"/>
    </source>
</evidence>
<keyword evidence="1" id="KW-0812">Transmembrane</keyword>
<evidence type="ECO:0000313" key="2">
    <source>
        <dbReference type="EMBL" id="RDI54135.1"/>
    </source>
</evidence>
<feature type="transmembrane region" description="Helical" evidence="1">
    <location>
        <begin position="73"/>
        <end position="94"/>
    </location>
</feature>
<name>A0A370HCL8_9NOCA</name>
<keyword evidence="1" id="KW-0472">Membrane</keyword>
<comment type="caution">
    <text evidence="2">The sequence shown here is derived from an EMBL/GenBank/DDBJ whole genome shotgun (WGS) entry which is preliminary data.</text>
</comment>
<dbReference type="RefSeq" id="WP_068015632.1">
    <property type="nucleotide sequence ID" value="NZ_QQAZ01000002.1"/>
</dbReference>
<dbReference type="STRING" id="1210089.GCA_001613165_01537"/>
<accession>A0A370HCL8</accession>
<keyword evidence="3" id="KW-1185">Reference proteome</keyword>
<organism evidence="2 3">
    <name type="scientific">Nocardia mexicana</name>
    <dbReference type="NCBI Taxonomy" id="279262"/>
    <lineage>
        <taxon>Bacteria</taxon>
        <taxon>Bacillati</taxon>
        <taxon>Actinomycetota</taxon>
        <taxon>Actinomycetes</taxon>
        <taxon>Mycobacteriales</taxon>
        <taxon>Nocardiaceae</taxon>
        <taxon>Nocardia</taxon>
    </lineage>
</organism>
<evidence type="ECO:0000313" key="3">
    <source>
        <dbReference type="Proteomes" id="UP000255355"/>
    </source>
</evidence>
<dbReference type="EMBL" id="QQAZ01000002">
    <property type="protein sequence ID" value="RDI54135.1"/>
    <property type="molecule type" value="Genomic_DNA"/>
</dbReference>
<keyword evidence="1" id="KW-1133">Transmembrane helix</keyword>
<feature type="transmembrane region" description="Helical" evidence="1">
    <location>
        <begin position="46"/>
        <end position="67"/>
    </location>
</feature>